<dbReference type="InterPro" id="IPR038560">
    <property type="entry name" value="Beta-xylanase_CBM31_sf"/>
</dbReference>
<dbReference type="GO" id="GO:0033905">
    <property type="term" value="F:xylan endo-1,3-beta-xylosidase activity"/>
    <property type="evidence" value="ECO:0007669"/>
    <property type="project" value="InterPro"/>
</dbReference>
<keyword evidence="6 9" id="KW-0378">Hydrolase</keyword>
<dbReference type="GO" id="GO:0006508">
    <property type="term" value="P:proteolysis"/>
    <property type="evidence" value="ECO:0007669"/>
    <property type="project" value="UniProtKB-KW"/>
</dbReference>
<evidence type="ECO:0000256" key="1">
    <source>
        <dbReference type="ARBA" id="ARBA00011073"/>
    </source>
</evidence>
<keyword evidence="15" id="KW-1185">Reference proteome</keyword>
<sequence>MSMGTKQTVQVNSFQRNGKSSAGGKLSALVVAIAAGHSVFAQAAVTQVAPEKLDSLTSISVPGGLMEVSGENLSKLKGAFVESGKQHVMVKFPSATASDLSSSDRAKAFSQQADAVQEKFIADIKALAPSAQVLGKTRLAANAVYLDVDVKELPAIADRVDIEYVVAVADYQPLTNQTQLDETVSHVGGAILQATGFTGKGVEIAVIDSGIDYTHAAFGGPGTLEAYTFANEDPVNTDGVFPTEKVIGGYDFIGEWPDEPLSEDGDPLDTGGHGTHVADIAAGLKGMAPDAKLHALKVCRRFCSGVGIMRSIEYSMDPNGDGDPSDAVDIINLSLGADYGLAFDDDASAAIDRATELGILSVAAAGNDADKPFILATPSAAKTALSVAWTTSPGAFKSQLTVENGDGTSTNYDAILMGFSPEPEAAIATDMAVSYGDGNGSALNGCDTDTGENPFVPDSLTGKVVMVDRGACTFVEKVENIQEAGGVLAIVAQNRDEAPFSGGGSSNATIPSVMIAQSTGDLLRDNATLAYLDPANRVSLAERMEVASSRGPDSSYSSIKPEIGAPGRSVSAVAGAGEGVSPFSGTSGATPVVAGAAAQILEKFPHWGPAQVKSALVSTGERDIYVEEGELAPITRIGGGELRVDQAINTPLAIYDVSSHFASETSTLPFGFVEVTEKTTLQKTLSIKNITDNETLMLTFEPEFRYESDALAGAVSIDVMNQIELGYGAETSITVSLTIDPSKLPNSTLNSGAGAQDSEALGALEFDGYLLIKLNGDREVAVPWHVIARKASEAETNTTVLNDEFETIVEISNQGSGFAALKPFNLYALGEDLPEGLRGEDKPIRDLRALGSRAYPSEQCADSFKWEIGLNSWEPVQVSYHAQYEILVDLDNDGTDDFMVTNLDFNDFVGEDGNDGRNVVAVQNLETNTLRANFFTQHAANSRTTVLEFCGELMGLSEFPESPITLTPRVNNGGSVQGAQLPSVSVWPGNERYHFITEDGVIIEQGGVASVTVHDMKTEDGAIGAFIQTNRQVSLANGAIGYPGAKSDNEVLLVTAPGVSTPISQDCGDMGVAYTSDNSFTVYLKDQGWPTDTGYKYLCANGGCYQGELQNGFYQKTFNGSLGQEVSLEFKVKLANGGEFRATDSEVFSKDSCLLPK</sequence>
<dbReference type="InterPro" id="IPR046450">
    <property type="entry name" value="PA_dom_sf"/>
</dbReference>
<evidence type="ECO:0000259" key="13">
    <source>
        <dbReference type="Pfam" id="PF02225"/>
    </source>
</evidence>
<dbReference type="InterPro" id="IPR023827">
    <property type="entry name" value="Peptidase_S8_Asp-AS"/>
</dbReference>
<gene>
    <name evidence="14" type="ORF">GCM10007877_20060</name>
</gene>
<dbReference type="InterPro" id="IPR015500">
    <property type="entry name" value="Peptidase_S8_subtilisin-rel"/>
</dbReference>
<dbReference type="Pfam" id="PF11606">
    <property type="entry name" value="AlcCBM31"/>
    <property type="match status" value="1"/>
</dbReference>
<dbReference type="InterPro" id="IPR000209">
    <property type="entry name" value="Peptidase_S8/S53_dom"/>
</dbReference>
<keyword evidence="2" id="KW-0134">Cell wall</keyword>
<dbReference type="PROSITE" id="PS00138">
    <property type="entry name" value="SUBTILASE_SER"/>
    <property type="match status" value="1"/>
</dbReference>
<comment type="caution">
    <text evidence="14">The sequence shown here is derived from an EMBL/GenBank/DDBJ whole genome shotgun (WGS) entry which is preliminary data.</text>
</comment>
<keyword evidence="3" id="KW-0964">Secreted</keyword>
<dbReference type="AlphaFoldDB" id="A0AA37T9A6"/>
<accession>A0AA37T9A6</accession>
<dbReference type="SUPFAM" id="SSF52743">
    <property type="entry name" value="Subtilisin-like"/>
    <property type="match status" value="1"/>
</dbReference>
<dbReference type="Gene3D" id="2.60.40.2450">
    <property type="entry name" value="Beta-1,3-xylanase, CBM31 domain"/>
    <property type="match status" value="1"/>
</dbReference>
<evidence type="ECO:0000313" key="14">
    <source>
        <dbReference type="EMBL" id="GLS26291.1"/>
    </source>
</evidence>
<dbReference type="InterPro" id="IPR034213">
    <property type="entry name" value="S8_Vpr-like"/>
</dbReference>
<dbReference type="PANTHER" id="PTHR43806:SF11">
    <property type="entry name" value="CEREVISIN-RELATED"/>
    <property type="match status" value="1"/>
</dbReference>
<dbReference type="PRINTS" id="PR00723">
    <property type="entry name" value="SUBTILISIN"/>
</dbReference>
<dbReference type="PANTHER" id="PTHR43806">
    <property type="entry name" value="PEPTIDASE S8"/>
    <property type="match status" value="1"/>
</dbReference>
<feature type="domain" description="Peptidase S8/S53" evidence="12">
    <location>
        <begin position="199"/>
        <end position="620"/>
    </location>
</feature>
<evidence type="ECO:0000256" key="11">
    <source>
        <dbReference type="SAM" id="SignalP"/>
    </source>
</evidence>
<dbReference type="Gene3D" id="3.50.30.30">
    <property type="match status" value="1"/>
</dbReference>
<evidence type="ECO:0000256" key="3">
    <source>
        <dbReference type="ARBA" id="ARBA00022525"/>
    </source>
</evidence>
<dbReference type="InterPro" id="IPR003137">
    <property type="entry name" value="PA_domain"/>
</dbReference>
<dbReference type="CDD" id="cd04818">
    <property type="entry name" value="PA_subtilisin_1"/>
    <property type="match status" value="1"/>
</dbReference>
<evidence type="ECO:0000256" key="5">
    <source>
        <dbReference type="ARBA" id="ARBA00022729"/>
    </source>
</evidence>
<keyword evidence="7 9" id="KW-0720">Serine protease</keyword>
<comment type="similarity">
    <text evidence="1 9 10">Belongs to the peptidase S8 family.</text>
</comment>
<dbReference type="EMBL" id="BSPD01000042">
    <property type="protein sequence ID" value="GLS26291.1"/>
    <property type="molecule type" value="Genomic_DNA"/>
</dbReference>
<keyword evidence="5 11" id="KW-0732">Signal</keyword>
<dbReference type="GO" id="GO:0004252">
    <property type="term" value="F:serine-type endopeptidase activity"/>
    <property type="evidence" value="ECO:0007669"/>
    <property type="project" value="UniProtKB-UniRule"/>
</dbReference>
<feature type="active site" description="Charge relay system" evidence="8 9">
    <location>
        <position position="587"/>
    </location>
</feature>
<evidence type="ECO:0000259" key="12">
    <source>
        <dbReference type="Pfam" id="PF00082"/>
    </source>
</evidence>
<dbReference type="InterPro" id="IPR021016">
    <property type="entry name" value="Beta-xylanase"/>
</dbReference>
<feature type="active site" description="Charge relay system" evidence="8 9">
    <location>
        <position position="273"/>
    </location>
</feature>
<evidence type="ECO:0000256" key="4">
    <source>
        <dbReference type="ARBA" id="ARBA00022670"/>
    </source>
</evidence>
<protein>
    <submittedName>
        <fullName evidence="14">Peptidase S8</fullName>
    </submittedName>
</protein>
<dbReference type="InterPro" id="IPR023828">
    <property type="entry name" value="Peptidase_S8_Ser-AS"/>
</dbReference>
<feature type="active site" description="Charge relay system" evidence="8 9">
    <location>
        <position position="208"/>
    </location>
</feature>
<evidence type="ECO:0000256" key="2">
    <source>
        <dbReference type="ARBA" id="ARBA00022512"/>
    </source>
</evidence>
<dbReference type="Pfam" id="PF02225">
    <property type="entry name" value="PA"/>
    <property type="match status" value="1"/>
</dbReference>
<dbReference type="Pfam" id="PF00082">
    <property type="entry name" value="Peptidase_S8"/>
    <property type="match status" value="1"/>
</dbReference>
<dbReference type="PROSITE" id="PS00136">
    <property type="entry name" value="SUBTILASE_ASP"/>
    <property type="match status" value="1"/>
</dbReference>
<feature type="domain" description="PA" evidence="13">
    <location>
        <begin position="444"/>
        <end position="523"/>
    </location>
</feature>
<reference evidence="14 15" key="1">
    <citation type="journal article" date="2014" name="Int. J. Syst. Evol. Microbiol.">
        <title>Complete genome sequence of Corynebacterium casei LMG S-19264T (=DSM 44701T), isolated from a smear-ripened cheese.</title>
        <authorList>
            <consortium name="US DOE Joint Genome Institute (JGI-PGF)"/>
            <person name="Walter F."/>
            <person name="Albersmeier A."/>
            <person name="Kalinowski J."/>
            <person name="Ruckert C."/>
        </authorList>
    </citation>
    <scope>NUCLEOTIDE SEQUENCE [LARGE SCALE GENOMIC DNA]</scope>
    <source>
        <strain evidence="14 15">NBRC 110095</strain>
    </source>
</reference>
<organism evidence="14 15">
    <name type="scientific">Marinibactrum halimedae</name>
    <dbReference type="NCBI Taxonomy" id="1444977"/>
    <lineage>
        <taxon>Bacteria</taxon>
        <taxon>Pseudomonadati</taxon>
        <taxon>Pseudomonadota</taxon>
        <taxon>Gammaproteobacteria</taxon>
        <taxon>Cellvibrionales</taxon>
        <taxon>Cellvibrionaceae</taxon>
        <taxon>Marinibactrum</taxon>
    </lineage>
</organism>
<evidence type="ECO:0000256" key="10">
    <source>
        <dbReference type="RuleBase" id="RU003355"/>
    </source>
</evidence>
<evidence type="ECO:0000256" key="9">
    <source>
        <dbReference type="PROSITE-ProRule" id="PRU01240"/>
    </source>
</evidence>
<keyword evidence="4 9" id="KW-0645">Protease</keyword>
<evidence type="ECO:0000256" key="6">
    <source>
        <dbReference type="ARBA" id="ARBA00022801"/>
    </source>
</evidence>
<evidence type="ECO:0000313" key="15">
    <source>
        <dbReference type="Proteomes" id="UP001156870"/>
    </source>
</evidence>
<proteinExistence type="inferred from homology"/>
<name>A0AA37T9A6_9GAMM</name>
<dbReference type="SUPFAM" id="SSF52025">
    <property type="entry name" value="PA domain"/>
    <property type="match status" value="1"/>
</dbReference>
<dbReference type="InterPro" id="IPR050131">
    <property type="entry name" value="Peptidase_S8_subtilisin-like"/>
</dbReference>
<feature type="chain" id="PRO_5041387452" evidence="11">
    <location>
        <begin position="44"/>
        <end position="1157"/>
    </location>
</feature>
<dbReference type="CDD" id="cd07474">
    <property type="entry name" value="Peptidases_S8_subtilisin_Vpr-like"/>
    <property type="match status" value="1"/>
</dbReference>
<evidence type="ECO:0000256" key="7">
    <source>
        <dbReference type="ARBA" id="ARBA00022825"/>
    </source>
</evidence>
<dbReference type="InterPro" id="IPR036852">
    <property type="entry name" value="Peptidase_S8/S53_dom_sf"/>
</dbReference>
<evidence type="ECO:0000256" key="8">
    <source>
        <dbReference type="PIRSR" id="PIRSR615500-1"/>
    </source>
</evidence>
<dbReference type="RefSeq" id="WP_232592440.1">
    <property type="nucleotide sequence ID" value="NZ_BSPD01000042.1"/>
</dbReference>
<dbReference type="Proteomes" id="UP001156870">
    <property type="component" value="Unassembled WGS sequence"/>
</dbReference>
<dbReference type="Gene3D" id="3.40.50.200">
    <property type="entry name" value="Peptidase S8/S53 domain"/>
    <property type="match status" value="1"/>
</dbReference>
<dbReference type="PROSITE" id="PS51892">
    <property type="entry name" value="SUBTILASE"/>
    <property type="match status" value="1"/>
</dbReference>
<feature type="signal peptide" evidence="11">
    <location>
        <begin position="1"/>
        <end position="43"/>
    </location>
</feature>